<evidence type="ECO:0000256" key="1">
    <source>
        <dbReference type="PROSITE-ProRule" id="PRU10141"/>
    </source>
</evidence>
<reference evidence="4" key="1">
    <citation type="journal article" date="2020" name="Nat. Commun.">
        <title>Genome assembly of wild tea tree DASZ reveals pedigree and selection history of tea varieties.</title>
        <authorList>
            <person name="Zhang W."/>
            <person name="Zhang Y."/>
            <person name="Qiu H."/>
            <person name="Guo Y."/>
            <person name="Wan H."/>
            <person name="Zhang X."/>
            <person name="Scossa F."/>
            <person name="Alseekh S."/>
            <person name="Zhang Q."/>
            <person name="Wang P."/>
            <person name="Xu L."/>
            <person name="Schmidt M.H."/>
            <person name="Jia X."/>
            <person name="Li D."/>
            <person name="Zhu A."/>
            <person name="Guo F."/>
            <person name="Chen W."/>
            <person name="Ni D."/>
            <person name="Usadel B."/>
            <person name="Fernie A.R."/>
            <person name="Wen W."/>
        </authorList>
    </citation>
    <scope>NUCLEOTIDE SEQUENCE [LARGE SCALE GENOMIC DNA]</scope>
    <source>
        <strain evidence="4">cv. G240</strain>
    </source>
</reference>
<feature type="compositionally biased region" description="Polar residues" evidence="2">
    <location>
        <begin position="32"/>
        <end position="45"/>
    </location>
</feature>
<feature type="region of interest" description="Disordered" evidence="2">
    <location>
        <begin position="18"/>
        <end position="56"/>
    </location>
</feature>
<evidence type="ECO:0008006" key="5">
    <source>
        <dbReference type="Google" id="ProtNLM"/>
    </source>
</evidence>
<dbReference type="Proteomes" id="UP000593564">
    <property type="component" value="Unassembled WGS sequence"/>
</dbReference>
<dbReference type="InterPro" id="IPR011009">
    <property type="entry name" value="Kinase-like_dom_sf"/>
</dbReference>
<dbReference type="AlphaFoldDB" id="A0A7J7GKK1"/>
<dbReference type="SUPFAM" id="SSF56112">
    <property type="entry name" value="Protein kinase-like (PK-like)"/>
    <property type="match status" value="1"/>
</dbReference>
<dbReference type="PANTHER" id="PTHR45621">
    <property type="entry name" value="OS01G0588500 PROTEIN-RELATED"/>
    <property type="match status" value="1"/>
</dbReference>
<sequence>MGLTRDCFMFYIGEKKEEPKTTKSSDVRRSGSEFNSQNVSDSSAESIGRSPLPSLSQRPSNLRVFTFSELKTATNNFNRTLKIGEGGFGCVYKGVIKSSEDPQKTLDVAVKQLGRRGTQARYAKATENDISVDVTPTISRRGRRYRFVLYVQSMINTFGNERTKSKLTGCAQNKSVTVISTRPPDPTLLYSTDALF</sequence>
<protein>
    <recommendedName>
        <fullName evidence="5">Protein kinase domain-containing protein</fullName>
    </recommendedName>
</protein>
<comment type="caution">
    <text evidence="3">The sequence shown here is derived from an EMBL/GenBank/DDBJ whole genome shotgun (WGS) entry which is preliminary data.</text>
</comment>
<keyword evidence="1" id="KW-0067">ATP-binding</keyword>
<keyword evidence="1" id="KW-0547">Nucleotide-binding</keyword>
<dbReference type="PROSITE" id="PS00107">
    <property type="entry name" value="PROTEIN_KINASE_ATP"/>
    <property type="match status" value="1"/>
</dbReference>
<reference evidence="3 4" key="2">
    <citation type="submission" date="2020-07" db="EMBL/GenBank/DDBJ databases">
        <title>Genome assembly of wild tea tree DASZ reveals pedigree and selection history of tea varieties.</title>
        <authorList>
            <person name="Zhang W."/>
        </authorList>
    </citation>
    <scope>NUCLEOTIDE SEQUENCE [LARGE SCALE GENOMIC DNA]</scope>
    <source>
        <strain evidence="4">cv. G240</strain>
        <tissue evidence="3">Leaf</tissue>
    </source>
</reference>
<evidence type="ECO:0000313" key="4">
    <source>
        <dbReference type="Proteomes" id="UP000593564"/>
    </source>
</evidence>
<organism evidence="3 4">
    <name type="scientific">Camellia sinensis</name>
    <name type="common">Tea plant</name>
    <name type="synonym">Thea sinensis</name>
    <dbReference type="NCBI Taxonomy" id="4442"/>
    <lineage>
        <taxon>Eukaryota</taxon>
        <taxon>Viridiplantae</taxon>
        <taxon>Streptophyta</taxon>
        <taxon>Embryophyta</taxon>
        <taxon>Tracheophyta</taxon>
        <taxon>Spermatophyta</taxon>
        <taxon>Magnoliopsida</taxon>
        <taxon>eudicotyledons</taxon>
        <taxon>Gunneridae</taxon>
        <taxon>Pentapetalae</taxon>
        <taxon>asterids</taxon>
        <taxon>Ericales</taxon>
        <taxon>Theaceae</taxon>
        <taxon>Camellia</taxon>
    </lineage>
</organism>
<feature type="compositionally biased region" description="Basic and acidic residues" evidence="2">
    <location>
        <begin position="18"/>
        <end position="31"/>
    </location>
</feature>
<dbReference type="EMBL" id="JACBKZ010000010">
    <property type="protein sequence ID" value="KAF5941342.1"/>
    <property type="molecule type" value="Genomic_DNA"/>
</dbReference>
<feature type="binding site" evidence="1">
    <location>
        <position position="111"/>
    </location>
    <ligand>
        <name>ATP</name>
        <dbReference type="ChEBI" id="CHEBI:30616"/>
    </ligand>
</feature>
<proteinExistence type="predicted"/>
<evidence type="ECO:0000256" key="2">
    <source>
        <dbReference type="SAM" id="MobiDB-lite"/>
    </source>
</evidence>
<dbReference type="InterPro" id="IPR050823">
    <property type="entry name" value="Plant_Ser_Thr_Prot_Kinase"/>
</dbReference>
<evidence type="ECO:0000313" key="3">
    <source>
        <dbReference type="EMBL" id="KAF5941342.1"/>
    </source>
</evidence>
<keyword evidence="4" id="KW-1185">Reference proteome</keyword>
<dbReference type="InterPro" id="IPR017441">
    <property type="entry name" value="Protein_kinase_ATP_BS"/>
</dbReference>
<dbReference type="Gene3D" id="3.30.200.20">
    <property type="entry name" value="Phosphorylase Kinase, domain 1"/>
    <property type="match status" value="1"/>
</dbReference>
<accession>A0A7J7GKK1</accession>
<gene>
    <name evidence="3" type="ORF">HYC85_022509</name>
</gene>
<dbReference type="GO" id="GO:0005524">
    <property type="term" value="F:ATP binding"/>
    <property type="evidence" value="ECO:0007669"/>
    <property type="project" value="UniProtKB-UniRule"/>
</dbReference>
<name>A0A7J7GKK1_CAMSI</name>